<gene>
    <name evidence="1" type="ORF">BaRGS_00022816</name>
</gene>
<evidence type="ECO:0000313" key="2">
    <source>
        <dbReference type="Proteomes" id="UP001519460"/>
    </source>
</evidence>
<dbReference type="EMBL" id="JACVVK020000186">
    <property type="protein sequence ID" value="KAK7485950.1"/>
    <property type="molecule type" value="Genomic_DNA"/>
</dbReference>
<sequence>MKSFTSLVSRADDSRMRSRQDLKPMKHFLIAVGEEEKKNLIRRLRLSLDDLDLGHEKVTPATGSLHRSRL</sequence>
<comment type="caution">
    <text evidence="1">The sequence shown here is derived from an EMBL/GenBank/DDBJ whole genome shotgun (WGS) entry which is preliminary data.</text>
</comment>
<dbReference type="AlphaFoldDB" id="A0ABD0KG54"/>
<protein>
    <submittedName>
        <fullName evidence="1">Uncharacterized protein</fullName>
    </submittedName>
</protein>
<dbReference type="Proteomes" id="UP001519460">
    <property type="component" value="Unassembled WGS sequence"/>
</dbReference>
<proteinExistence type="predicted"/>
<evidence type="ECO:0000313" key="1">
    <source>
        <dbReference type="EMBL" id="KAK7485950.1"/>
    </source>
</evidence>
<organism evidence="1 2">
    <name type="scientific">Batillaria attramentaria</name>
    <dbReference type="NCBI Taxonomy" id="370345"/>
    <lineage>
        <taxon>Eukaryota</taxon>
        <taxon>Metazoa</taxon>
        <taxon>Spiralia</taxon>
        <taxon>Lophotrochozoa</taxon>
        <taxon>Mollusca</taxon>
        <taxon>Gastropoda</taxon>
        <taxon>Caenogastropoda</taxon>
        <taxon>Sorbeoconcha</taxon>
        <taxon>Cerithioidea</taxon>
        <taxon>Batillariidae</taxon>
        <taxon>Batillaria</taxon>
    </lineage>
</organism>
<reference evidence="1 2" key="1">
    <citation type="journal article" date="2023" name="Sci. Data">
        <title>Genome assembly of the Korean intertidal mud-creeper Batillaria attramentaria.</title>
        <authorList>
            <person name="Patra A.K."/>
            <person name="Ho P.T."/>
            <person name="Jun S."/>
            <person name="Lee S.J."/>
            <person name="Kim Y."/>
            <person name="Won Y.J."/>
        </authorList>
    </citation>
    <scope>NUCLEOTIDE SEQUENCE [LARGE SCALE GENOMIC DNA]</scope>
    <source>
        <strain evidence="1">Wonlab-2016</strain>
    </source>
</reference>
<name>A0ABD0KG54_9CAEN</name>
<keyword evidence="2" id="KW-1185">Reference proteome</keyword>
<accession>A0ABD0KG54</accession>